<evidence type="ECO:0000313" key="2">
    <source>
        <dbReference type="Proteomes" id="UP001140234"/>
    </source>
</evidence>
<evidence type="ECO:0000313" key="1">
    <source>
        <dbReference type="EMBL" id="KAJ2769982.1"/>
    </source>
</evidence>
<dbReference type="EMBL" id="JANBUJ010000823">
    <property type="protein sequence ID" value="KAJ2769982.1"/>
    <property type="molecule type" value="Genomic_DNA"/>
</dbReference>
<dbReference type="Proteomes" id="UP001140234">
    <property type="component" value="Unassembled WGS sequence"/>
</dbReference>
<gene>
    <name evidence="1" type="ORF">IWQ57_002867</name>
</gene>
<reference evidence="1" key="1">
    <citation type="submission" date="2022-07" db="EMBL/GenBank/DDBJ databases">
        <title>Phylogenomic reconstructions and comparative analyses of Kickxellomycotina fungi.</title>
        <authorList>
            <person name="Reynolds N.K."/>
            <person name="Stajich J.E."/>
            <person name="Barry K."/>
            <person name="Grigoriev I.V."/>
            <person name="Crous P."/>
            <person name="Smith M.E."/>
        </authorList>
    </citation>
    <scope>NUCLEOTIDE SEQUENCE</scope>
    <source>
        <strain evidence="1">CBS 109366</strain>
    </source>
</reference>
<comment type="caution">
    <text evidence="1">The sequence shown here is derived from an EMBL/GenBank/DDBJ whole genome shotgun (WGS) entry which is preliminary data.</text>
</comment>
<name>A0ACC1JYI7_9FUNG</name>
<organism evidence="1 2">
    <name type="scientific">Coemansia nantahalensis</name>
    <dbReference type="NCBI Taxonomy" id="2789366"/>
    <lineage>
        <taxon>Eukaryota</taxon>
        <taxon>Fungi</taxon>
        <taxon>Fungi incertae sedis</taxon>
        <taxon>Zoopagomycota</taxon>
        <taxon>Kickxellomycotina</taxon>
        <taxon>Kickxellomycetes</taxon>
        <taxon>Kickxellales</taxon>
        <taxon>Kickxellaceae</taxon>
        <taxon>Coemansia</taxon>
    </lineage>
</organism>
<protein>
    <submittedName>
        <fullName evidence="1">Uncharacterized protein</fullName>
    </submittedName>
</protein>
<sequence>MAIGRVLHIGVDLVLVSVVLAGIRRSAGYTPALSPDMAVQRAARAYLDVGERIFDEALRRMAGSAFTPDARRQPAAMYKVANPDIKYTVAARAGEDMQGMMVVGDYSITRTLGRGSYGTVYEATSLSSDARFAMKEYSKAVLRRRRQSDMMRTARSGGPMQPGRGGLFAARRMLQDKLQQQEADDPFFLIRTELAISQKLQHPHLVRVHEVLNDDEQDVLYLVIDLCAGGPVQALDMDSCTAQPLPADSVHTYFAQALLGLEYLHEHDIVHRDIKPDNLLLTGDGTLKIADFGESAMIERRNDRITGSAGSPAFMAPELYQADAEVSGAAADIWSLGVCLYCFAYGTLPFKGSTGLEVADAIAESGLRFPDARDEKLQDLIRRMLDRDPKSRIAIPEIRTHPWVTRDGSVPLLTKDENCLHIVESITEDDVTNSIKSIQDIMPVILAVAKLR</sequence>
<feature type="non-terminal residue" evidence="1">
    <location>
        <position position="452"/>
    </location>
</feature>
<keyword evidence="2" id="KW-1185">Reference proteome</keyword>
<proteinExistence type="predicted"/>
<accession>A0ACC1JYI7</accession>